<accession>A0A2B7Y2E2</accession>
<sequence length="364" mass="40983">MDAHKKRKTQDEARSGSHRATRTKTPVRMSDWLQPTPANRTRYLSPPQLAPQFYDSSSEAEESTTHPQGQRTRQLPVPLGGYRSTDGSRPDHIAQGIPRFPPYPLIRDEPIQPRDPNAERTRLARGVDCSRTSRAESPSPSEIHCTQESSASLLDNEGAFHELQNPMYDVENTSQHETFNERSVFQGVAPASANYYPWYYSIYPPGQFQPLAPFNYAQSYFTPGLGQFLPWPSPAYYFPGTPPPPHFETSFKGQSSTPATTTTITPTNNDNNYLFAKRKPIDGPCGICLRRLTDDAAPTEVKGNRKKLRGINARELVWCKRQCGNNLHKKCFLLWEMQHLGMRLGVPCPFCRAPWMGGGSTPAR</sequence>
<evidence type="ECO:0000256" key="2">
    <source>
        <dbReference type="SAM" id="MobiDB-lite"/>
    </source>
</evidence>
<dbReference type="PANTHER" id="PTHR21540:SF0">
    <property type="entry name" value="PHD FAMILY PROTEIN"/>
    <property type="match status" value="1"/>
</dbReference>
<dbReference type="PANTHER" id="PTHR21540">
    <property type="entry name" value="RING FINGER AND SWIM DOMAIN-CONTAINING PROTEIN 2"/>
    <property type="match status" value="1"/>
</dbReference>
<dbReference type="PROSITE" id="PS50089">
    <property type="entry name" value="ZF_RING_2"/>
    <property type="match status" value="1"/>
</dbReference>
<evidence type="ECO:0000256" key="1">
    <source>
        <dbReference type="PROSITE-ProRule" id="PRU00175"/>
    </source>
</evidence>
<keyword evidence="1" id="KW-0862">Zinc</keyword>
<feature type="region of interest" description="Disordered" evidence="2">
    <location>
        <begin position="1"/>
        <end position="144"/>
    </location>
</feature>
<reference evidence="4 5" key="1">
    <citation type="submission" date="2017-10" db="EMBL/GenBank/DDBJ databases">
        <title>Comparative genomics in systemic dimorphic fungi from Ajellomycetaceae.</title>
        <authorList>
            <person name="Munoz J.F."/>
            <person name="Mcewen J.G."/>
            <person name="Clay O.K."/>
            <person name="Cuomo C.A."/>
        </authorList>
    </citation>
    <scope>NUCLEOTIDE SEQUENCE [LARGE SCALE GENOMIC DNA]</scope>
    <source>
        <strain evidence="4 5">UAMH7299</strain>
    </source>
</reference>
<feature type="domain" description="RING-type" evidence="3">
    <location>
        <begin position="285"/>
        <end position="352"/>
    </location>
</feature>
<dbReference type="InterPro" id="IPR039903">
    <property type="entry name" value="Zswim2"/>
</dbReference>
<dbReference type="GO" id="GO:0008270">
    <property type="term" value="F:zinc ion binding"/>
    <property type="evidence" value="ECO:0007669"/>
    <property type="project" value="UniProtKB-KW"/>
</dbReference>
<comment type="caution">
    <text evidence="4">The sequence shown here is derived from an EMBL/GenBank/DDBJ whole genome shotgun (WGS) entry which is preliminary data.</text>
</comment>
<organism evidence="4 5">
    <name type="scientific">Polytolypa hystricis (strain UAMH7299)</name>
    <dbReference type="NCBI Taxonomy" id="1447883"/>
    <lineage>
        <taxon>Eukaryota</taxon>
        <taxon>Fungi</taxon>
        <taxon>Dikarya</taxon>
        <taxon>Ascomycota</taxon>
        <taxon>Pezizomycotina</taxon>
        <taxon>Eurotiomycetes</taxon>
        <taxon>Eurotiomycetidae</taxon>
        <taxon>Onygenales</taxon>
        <taxon>Onygenales incertae sedis</taxon>
        <taxon>Polytolypa</taxon>
    </lineage>
</organism>
<dbReference type="InterPro" id="IPR001841">
    <property type="entry name" value="Znf_RING"/>
</dbReference>
<keyword evidence="1" id="KW-0479">Metal-binding</keyword>
<keyword evidence="5" id="KW-1185">Reference proteome</keyword>
<dbReference type="Gene3D" id="3.30.40.10">
    <property type="entry name" value="Zinc/RING finger domain, C3HC4 (zinc finger)"/>
    <property type="match status" value="1"/>
</dbReference>
<name>A0A2B7Y2E2_POLH7</name>
<dbReference type="EMBL" id="PDNA01000087">
    <property type="protein sequence ID" value="PGH14978.1"/>
    <property type="molecule type" value="Genomic_DNA"/>
</dbReference>
<dbReference type="SUPFAM" id="SSF57850">
    <property type="entry name" value="RING/U-box"/>
    <property type="match status" value="1"/>
</dbReference>
<feature type="compositionally biased region" description="Basic and acidic residues" evidence="2">
    <location>
        <begin position="1"/>
        <end position="15"/>
    </location>
</feature>
<evidence type="ECO:0000313" key="4">
    <source>
        <dbReference type="EMBL" id="PGH14978.1"/>
    </source>
</evidence>
<evidence type="ECO:0000259" key="3">
    <source>
        <dbReference type="PROSITE" id="PS50089"/>
    </source>
</evidence>
<evidence type="ECO:0000313" key="5">
    <source>
        <dbReference type="Proteomes" id="UP000224634"/>
    </source>
</evidence>
<feature type="compositionally biased region" description="Basic and acidic residues" evidence="2">
    <location>
        <begin position="106"/>
        <end position="122"/>
    </location>
</feature>
<protein>
    <recommendedName>
        <fullName evidence="3">RING-type domain-containing protein</fullName>
    </recommendedName>
</protein>
<dbReference type="AlphaFoldDB" id="A0A2B7Y2E2"/>
<dbReference type="Proteomes" id="UP000224634">
    <property type="component" value="Unassembled WGS sequence"/>
</dbReference>
<feature type="compositionally biased region" description="Polar residues" evidence="2">
    <location>
        <begin position="130"/>
        <end position="144"/>
    </location>
</feature>
<dbReference type="GO" id="GO:0061630">
    <property type="term" value="F:ubiquitin protein ligase activity"/>
    <property type="evidence" value="ECO:0007669"/>
    <property type="project" value="InterPro"/>
</dbReference>
<dbReference type="STRING" id="1447883.A0A2B7Y2E2"/>
<dbReference type="InterPro" id="IPR013083">
    <property type="entry name" value="Znf_RING/FYVE/PHD"/>
</dbReference>
<keyword evidence="1" id="KW-0863">Zinc-finger</keyword>
<proteinExistence type="predicted"/>
<gene>
    <name evidence="4" type="ORF">AJ80_05741</name>
</gene>
<dbReference type="OrthoDB" id="2122982at2759"/>